<evidence type="ECO:0000256" key="1">
    <source>
        <dbReference type="ARBA" id="ARBA00008071"/>
    </source>
</evidence>
<comment type="function">
    <text evidence="9">Essential for tRNA splicing and maturation. Acts by directly joining spliced tRNA halves to mature-sized tRNAs. Joins RNA with 2',3'-cyclic-phosphate or 3'-phosphate ends to RNA with 5'-hydroxy ends.</text>
</comment>
<dbReference type="AlphaFoldDB" id="A0ABD4TF85"/>
<feature type="binding site" evidence="14">
    <location>
        <position position="233"/>
    </location>
    <ligand>
        <name>Mn(2+)</name>
        <dbReference type="ChEBI" id="CHEBI:29035"/>
        <label>2</label>
    </ligand>
</feature>
<feature type="binding site" evidence="13">
    <location>
        <position position="381"/>
    </location>
    <ligand>
        <name>GMP</name>
        <dbReference type="ChEBI" id="CHEBI:58115"/>
    </ligand>
</feature>
<dbReference type="EC" id="6.5.1.-" evidence="15"/>
<feature type="binding site" evidence="13">
    <location>
        <begin position="400"/>
        <end position="403"/>
    </location>
    <ligand>
        <name>GMP</name>
        <dbReference type="ChEBI" id="CHEBI:58115"/>
    </ligand>
</feature>
<dbReference type="GO" id="GO:0006388">
    <property type="term" value="P:tRNA splicing, via endonucleolytic cleavage and ligation"/>
    <property type="evidence" value="ECO:0007669"/>
    <property type="project" value="UniProtKB-ARBA"/>
</dbReference>
<evidence type="ECO:0000256" key="3">
    <source>
        <dbReference type="ARBA" id="ARBA00022598"/>
    </source>
</evidence>
<evidence type="ECO:0000256" key="15">
    <source>
        <dbReference type="RuleBase" id="RU371113"/>
    </source>
</evidence>
<feature type="binding site" evidence="14">
    <location>
        <position position="325"/>
    </location>
    <ligand>
        <name>Mn(2+)</name>
        <dbReference type="ChEBI" id="CHEBI:29035"/>
        <label>2</label>
    </ligand>
</feature>
<protein>
    <recommendedName>
        <fullName evidence="8 15">tRNA-splicing ligase RtcB</fullName>
        <ecNumber evidence="15">6.5.1.-</ecNumber>
    </recommendedName>
</protein>
<evidence type="ECO:0000256" key="13">
    <source>
        <dbReference type="PIRSR" id="PIRSR601233-2"/>
    </source>
</evidence>
<evidence type="ECO:0000256" key="11">
    <source>
        <dbReference type="ARBA" id="ARBA00049514"/>
    </source>
</evidence>
<comment type="catalytic activity">
    <reaction evidence="11">
        <text>a 3'-end 2',3'-cyclophospho-ribonucleotide-RNA + a 5'-end dephospho-ribonucleoside-RNA + GTP + H2O = a ribonucleotidyl-ribonucleotide-RNA + GMP + diphosphate + H(+)</text>
        <dbReference type="Rhea" id="RHEA:68080"/>
        <dbReference type="Rhea" id="RHEA-COMP:10464"/>
        <dbReference type="Rhea" id="RHEA-COMP:13936"/>
        <dbReference type="Rhea" id="RHEA-COMP:17355"/>
        <dbReference type="ChEBI" id="CHEBI:15377"/>
        <dbReference type="ChEBI" id="CHEBI:15378"/>
        <dbReference type="ChEBI" id="CHEBI:33019"/>
        <dbReference type="ChEBI" id="CHEBI:37565"/>
        <dbReference type="ChEBI" id="CHEBI:58115"/>
        <dbReference type="ChEBI" id="CHEBI:83064"/>
        <dbReference type="ChEBI" id="CHEBI:138284"/>
        <dbReference type="ChEBI" id="CHEBI:173118"/>
        <dbReference type="EC" id="6.5.1.8"/>
    </reaction>
</comment>
<feature type="binding site" evidence="13">
    <location>
        <begin position="374"/>
        <end position="377"/>
    </location>
    <ligand>
        <name>GMP</name>
        <dbReference type="ChEBI" id="CHEBI:58115"/>
    </ligand>
</feature>
<feature type="active site" description="GMP-histidine intermediate" evidence="12">
    <location>
        <position position="400"/>
    </location>
</feature>
<evidence type="ECO:0000256" key="4">
    <source>
        <dbReference type="ARBA" id="ARBA00022723"/>
    </source>
</evidence>
<dbReference type="RefSeq" id="WP_304364177.1">
    <property type="nucleotide sequence ID" value="NZ_VOTZ01000002.1"/>
</dbReference>
<keyword evidence="6 13" id="KW-0342">GTP-binding</keyword>
<evidence type="ECO:0000313" key="17">
    <source>
        <dbReference type="Proteomes" id="UP001524383"/>
    </source>
</evidence>
<sequence>MLSGITLTGIHEWEVPLGYVPDMRVSGRLFLSETLGEALEEGAARQLANVATLPGIIGHSFGMPDIHWGYGFPIGGVAAFSEDEGIISPGGVGFDINCGVRLIATPLTLGDLTDRTSIITELFKKIPTGVGSKGSLRFSGSALDELLGRGSAYVIEEGLGLPDDALLCEENGHMKDADPDLVSEKARKRGEPQCGTLGSGNHFLELQVVSKIHDPLTAQAFGITEGSICCMIHCGSRGLGHQVCTDHIRNMEKASKRYGIRLPDRQLACAPLTSSEGQNYFGAMAAAANYAWANRQIITHDLRTLFESLFRIDYNEMPLIYDVAHNIAKWEEHIVSGKTQRVCVHRKGATRAFGPGRAELPGKYRDTGQPVIIPGSMGTASFLLAGTETAMQKTFGSTCHGAGRVGSRKAAKKALRGSEVSADLKKQGIIVMAPSGDAIAEEAPSMYKPSEEVVRVVDEAGLSRIIATLMPLGVIKG</sequence>
<dbReference type="InterPro" id="IPR001233">
    <property type="entry name" value="RtcB"/>
</dbReference>
<name>A0ABD4TF85_9EURY</name>
<keyword evidence="3 15" id="KW-0436">Ligase</keyword>
<dbReference type="Pfam" id="PF01139">
    <property type="entry name" value="RtcB"/>
    <property type="match status" value="1"/>
</dbReference>
<comment type="catalytic activity">
    <reaction evidence="10">
        <text>a 3'-end 3'-phospho-ribonucleotide-RNA + a 5'-end dephospho-ribonucleoside-RNA + GTP = a ribonucleotidyl-ribonucleotide-RNA + GMP + diphosphate</text>
        <dbReference type="Rhea" id="RHEA:68076"/>
        <dbReference type="Rhea" id="RHEA-COMP:10463"/>
        <dbReference type="Rhea" id="RHEA-COMP:13936"/>
        <dbReference type="Rhea" id="RHEA-COMP:17355"/>
        <dbReference type="ChEBI" id="CHEBI:33019"/>
        <dbReference type="ChEBI" id="CHEBI:37565"/>
        <dbReference type="ChEBI" id="CHEBI:58115"/>
        <dbReference type="ChEBI" id="CHEBI:83062"/>
        <dbReference type="ChEBI" id="CHEBI:138284"/>
        <dbReference type="ChEBI" id="CHEBI:173118"/>
        <dbReference type="EC" id="6.5.1.8"/>
    </reaction>
</comment>
<keyword evidence="5 13" id="KW-0547">Nucleotide-binding</keyword>
<gene>
    <name evidence="15" type="primary">rtcB</name>
    <name evidence="16" type="ORF">FTO68_01400</name>
</gene>
<keyword evidence="17" id="KW-1185">Reference proteome</keyword>
<organism evidence="16 17">
    <name type="scientific">Methanocalculus taiwanensis</name>
    <dbReference type="NCBI Taxonomy" id="106207"/>
    <lineage>
        <taxon>Archaea</taxon>
        <taxon>Methanobacteriati</taxon>
        <taxon>Methanobacteriota</taxon>
        <taxon>Stenosarchaea group</taxon>
        <taxon>Methanomicrobia</taxon>
        <taxon>Methanomicrobiales</taxon>
        <taxon>Methanocalculaceae</taxon>
        <taxon>Methanocalculus</taxon>
    </lineage>
</organism>
<dbReference type="Proteomes" id="UP001524383">
    <property type="component" value="Unassembled WGS sequence"/>
</dbReference>
<comment type="similarity">
    <text evidence="1 15">Belongs to the RtcB family.</text>
</comment>
<evidence type="ECO:0000256" key="8">
    <source>
        <dbReference type="ARBA" id="ARBA00033766"/>
    </source>
</evidence>
<evidence type="ECO:0000256" key="5">
    <source>
        <dbReference type="ARBA" id="ARBA00022741"/>
    </source>
</evidence>
<dbReference type="GO" id="GO:0046872">
    <property type="term" value="F:metal ion binding"/>
    <property type="evidence" value="ECO:0007669"/>
    <property type="project" value="UniProtKB-UniRule"/>
</dbReference>
<dbReference type="PANTHER" id="PTHR11118:SF1">
    <property type="entry name" value="RNA-SPLICING LIGASE RTCB HOMOLOG"/>
    <property type="match status" value="1"/>
</dbReference>
<keyword evidence="7 14" id="KW-0464">Manganese</keyword>
<evidence type="ECO:0000256" key="9">
    <source>
        <dbReference type="ARBA" id="ARBA00045316"/>
    </source>
</evidence>
<accession>A0ABD4TF85</accession>
<evidence type="ECO:0000256" key="2">
    <source>
        <dbReference type="ARBA" id="ARBA00011245"/>
    </source>
</evidence>
<dbReference type="Gene3D" id="3.90.1860.10">
    <property type="entry name" value="tRNA-splicing ligase RtcB"/>
    <property type="match status" value="1"/>
</dbReference>
<keyword evidence="4 14" id="KW-0479">Metal-binding</keyword>
<dbReference type="EMBL" id="VOTZ01000002">
    <property type="protein sequence ID" value="MCQ1537649.1"/>
    <property type="molecule type" value="Genomic_DNA"/>
</dbReference>
<comment type="subunit">
    <text evidence="2 15">Monomer.</text>
</comment>
<evidence type="ECO:0000313" key="16">
    <source>
        <dbReference type="EMBL" id="MCQ1537649.1"/>
    </source>
</evidence>
<evidence type="ECO:0000256" key="7">
    <source>
        <dbReference type="ARBA" id="ARBA00023211"/>
    </source>
</evidence>
<dbReference type="FunFam" id="3.90.1860.10:FF:000001">
    <property type="entry name" value="tRNA-splicing ligase RtcB homolog"/>
    <property type="match status" value="1"/>
</dbReference>
<comment type="cofactor">
    <cofactor evidence="14 15">
        <name>Mn(2+)</name>
        <dbReference type="ChEBI" id="CHEBI:29035"/>
    </cofactor>
    <text evidence="14 15">Binds 2 manganese ions per subunit.</text>
</comment>
<reference evidence="16 17" key="1">
    <citation type="submission" date="2019-08" db="EMBL/GenBank/DDBJ databases">
        <authorList>
            <person name="Chen S.-C."/>
            <person name="Lai M.-C."/>
            <person name="You Y.-T."/>
        </authorList>
    </citation>
    <scope>NUCLEOTIDE SEQUENCE [LARGE SCALE GENOMIC DNA]</scope>
    <source>
        <strain evidence="16 17">P2F9704a</strain>
    </source>
</reference>
<feature type="binding site" evidence="13">
    <location>
        <begin position="201"/>
        <end position="205"/>
    </location>
    <ligand>
        <name>GMP</name>
        <dbReference type="ChEBI" id="CHEBI:58115"/>
    </ligand>
</feature>
<dbReference type="PROSITE" id="PS01288">
    <property type="entry name" value="UPF0027"/>
    <property type="match status" value="1"/>
</dbReference>
<feature type="binding site" evidence="14">
    <location>
        <position position="202"/>
    </location>
    <ligand>
        <name>Mn(2+)</name>
        <dbReference type="ChEBI" id="CHEBI:29035"/>
        <label>1</label>
    </ligand>
</feature>
<feature type="binding site" evidence="13">
    <location>
        <begin position="325"/>
        <end position="326"/>
    </location>
    <ligand>
        <name>GMP</name>
        <dbReference type="ChEBI" id="CHEBI:58115"/>
    </ligand>
</feature>
<evidence type="ECO:0000256" key="12">
    <source>
        <dbReference type="PIRSR" id="PIRSR601233-1"/>
    </source>
</evidence>
<feature type="binding site" evidence="14">
    <location>
        <position position="95"/>
    </location>
    <ligand>
        <name>Mn(2+)</name>
        <dbReference type="ChEBI" id="CHEBI:29035"/>
        <label>1</label>
    </ligand>
</feature>
<dbReference type="GO" id="GO:0170057">
    <property type="term" value="F:RNA ligase (GTP) activity"/>
    <property type="evidence" value="ECO:0007669"/>
    <property type="project" value="UniProtKB-EC"/>
</dbReference>
<dbReference type="PANTHER" id="PTHR11118">
    <property type="entry name" value="RNA-SPLICING LIGASE RTCB HOMOLOG"/>
    <property type="match status" value="1"/>
</dbReference>
<proteinExistence type="inferred from homology"/>
<dbReference type="InterPro" id="IPR036025">
    <property type="entry name" value="RtcB-like_sf"/>
</dbReference>
<dbReference type="SUPFAM" id="SSF103365">
    <property type="entry name" value="Hypothetical protein PH1602"/>
    <property type="match status" value="1"/>
</dbReference>
<dbReference type="GO" id="GO:0005525">
    <property type="term" value="F:GTP binding"/>
    <property type="evidence" value="ECO:0007669"/>
    <property type="project" value="UniProtKB-KW"/>
</dbReference>
<evidence type="ECO:0000256" key="14">
    <source>
        <dbReference type="PIRSR" id="PIRSR601233-3"/>
    </source>
</evidence>
<evidence type="ECO:0000256" key="6">
    <source>
        <dbReference type="ARBA" id="ARBA00023134"/>
    </source>
</evidence>
<comment type="caution">
    <text evidence="16">The sequence shown here is derived from an EMBL/GenBank/DDBJ whole genome shotgun (WGS) entry which is preliminary data.</text>
</comment>
<evidence type="ECO:0000256" key="10">
    <source>
        <dbReference type="ARBA" id="ARBA00047746"/>
    </source>
</evidence>
<feature type="binding site" evidence="13">
    <location>
        <position position="476"/>
    </location>
    <ligand>
        <name>GMP</name>
        <dbReference type="ChEBI" id="CHEBI:58115"/>
    </ligand>
</feature>